<protein>
    <submittedName>
        <fullName evidence="1">Unannotated protein</fullName>
    </submittedName>
</protein>
<name>A0A6J6W398_9ZZZZ</name>
<reference evidence="1" key="1">
    <citation type="submission" date="2020-05" db="EMBL/GenBank/DDBJ databases">
        <authorList>
            <person name="Chiriac C."/>
            <person name="Salcher M."/>
            <person name="Ghai R."/>
            <person name="Kavagutti S V."/>
        </authorList>
    </citation>
    <scope>NUCLEOTIDE SEQUENCE</scope>
</reference>
<dbReference type="AlphaFoldDB" id="A0A6J6W398"/>
<sequence>MAKFRPGAVRSCCGTAETKTQFNGLYEETLSTQFCLFLPCKVTLLLSSMMVPSFLGTAASMTLTVSLPAGVLARSARFLPFGATTTLPFLSKTKNRPPPLKVTAPNWSLSVLRTAARRLSASA</sequence>
<evidence type="ECO:0000313" key="1">
    <source>
        <dbReference type="EMBL" id="CAB4779371.1"/>
    </source>
</evidence>
<accession>A0A6J6W398</accession>
<organism evidence="1">
    <name type="scientific">freshwater metagenome</name>
    <dbReference type="NCBI Taxonomy" id="449393"/>
    <lineage>
        <taxon>unclassified sequences</taxon>
        <taxon>metagenomes</taxon>
        <taxon>ecological metagenomes</taxon>
    </lineage>
</organism>
<dbReference type="EMBL" id="CAEZZX010000107">
    <property type="protein sequence ID" value="CAB4779371.1"/>
    <property type="molecule type" value="Genomic_DNA"/>
</dbReference>
<proteinExistence type="predicted"/>
<gene>
    <name evidence="1" type="ORF">UFOPK2938_00620</name>
</gene>